<reference evidence="1 2" key="1">
    <citation type="submission" date="2018-12" db="EMBL/GenBank/DDBJ databases">
        <authorList>
            <consortium name="Pathogen Informatics"/>
        </authorList>
    </citation>
    <scope>NUCLEOTIDE SEQUENCE [LARGE SCALE GENOMIC DNA]</scope>
    <source>
        <strain evidence="1 2">NCTC10036</strain>
    </source>
</reference>
<protein>
    <submittedName>
        <fullName evidence="1">Uncharacterized protein</fullName>
    </submittedName>
</protein>
<gene>
    <name evidence="1" type="ORF">NCTC10036_00850</name>
</gene>
<evidence type="ECO:0000313" key="2">
    <source>
        <dbReference type="Proteomes" id="UP000281904"/>
    </source>
</evidence>
<name>A0A3S4XA08_SERRU</name>
<organism evidence="1 2">
    <name type="scientific">Serratia rubidaea</name>
    <name type="common">Serratia marinorubra</name>
    <dbReference type="NCBI Taxonomy" id="61652"/>
    <lineage>
        <taxon>Bacteria</taxon>
        <taxon>Pseudomonadati</taxon>
        <taxon>Pseudomonadota</taxon>
        <taxon>Gammaproteobacteria</taxon>
        <taxon>Enterobacterales</taxon>
        <taxon>Yersiniaceae</taxon>
        <taxon>Serratia</taxon>
    </lineage>
</organism>
<dbReference type="Proteomes" id="UP000281904">
    <property type="component" value="Chromosome"/>
</dbReference>
<dbReference type="EMBL" id="LR134493">
    <property type="protein sequence ID" value="VEI61967.1"/>
    <property type="molecule type" value="Genomic_DNA"/>
</dbReference>
<accession>A0A3S4XA08</accession>
<evidence type="ECO:0000313" key="1">
    <source>
        <dbReference type="EMBL" id="VEI61967.1"/>
    </source>
</evidence>
<proteinExistence type="predicted"/>
<dbReference type="AlphaFoldDB" id="A0A3S4XA08"/>
<sequence>MYCALAGFGAQIFCRPAIVTFSSHFLISMKPNFERPATLVTLDRGVS</sequence>